<keyword evidence="2" id="KW-1185">Reference proteome</keyword>
<proteinExistence type="predicted"/>
<gene>
    <name evidence="1" type="ORF">GCM10012289_45700</name>
</gene>
<dbReference type="EMBL" id="BMNH01000014">
    <property type="protein sequence ID" value="GGO74018.1"/>
    <property type="molecule type" value="Genomic_DNA"/>
</dbReference>
<accession>A0A917Z3G8</accession>
<dbReference type="RefSeq" id="WP_189126192.1">
    <property type="nucleotide sequence ID" value="NZ_BMNH01000014.1"/>
</dbReference>
<name>A0A917Z3G8_9ACTN</name>
<protein>
    <submittedName>
        <fullName evidence="1">Uncharacterized protein</fullName>
    </submittedName>
</protein>
<sequence length="118" mass="13291">MHARLKHMLAAELYGNERVPQLDTDFADIMCKGADELGFYVISMQDADTYAELRALAPQLLEAEWASAQEIDRLFLVLPKEPQDLWAVKVVKRLFDVSIIWRTETGWAGPSADAALGR</sequence>
<evidence type="ECO:0000313" key="2">
    <source>
        <dbReference type="Proteomes" id="UP000646523"/>
    </source>
</evidence>
<evidence type="ECO:0000313" key="1">
    <source>
        <dbReference type="EMBL" id="GGO74018.1"/>
    </source>
</evidence>
<organism evidence="1 2">
    <name type="scientific">Nonomuraea cavernae</name>
    <dbReference type="NCBI Taxonomy" id="2045107"/>
    <lineage>
        <taxon>Bacteria</taxon>
        <taxon>Bacillati</taxon>
        <taxon>Actinomycetota</taxon>
        <taxon>Actinomycetes</taxon>
        <taxon>Streptosporangiales</taxon>
        <taxon>Streptosporangiaceae</taxon>
        <taxon>Nonomuraea</taxon>
    </lineage>
</organism>
<dbReference type="AlphaFoldDB" id="A0A917Z3G8"/>
<comment type="caution">
    <text evidence="1">The sequence shown here is derived from an EMBL/GenBank/DDBJ whole genome shotgun (WGS) entry which is preliminary data.</text>
</comment>
<reference evidence="1" key="2">
    <citation type="submission" date="2020-09" db="EMBL/GenBank/DDBJ databases">
        <authorList>
            <person name="Sun Q."/>
            <person name="Zhou Y."/>
        </authorList>
    </citation>
    <scope>NUCLEOTIDE SEQUENCE</scope>
    <source>
        <strain evidence="1">CGMCC 4.7368</strain>
    </source>
</reference>
<dbReference type="Proteomes" id="UP000646523">
    <property type="component" value="Unassembled WGS sequence"/>
</dbReference>
<reference evidence="1" key="1">
    <citation type="journal article" date="2014" name="Int. J. Syst. Evol. Microbiol.">
        <title>Complete genome sequence of Corynebacterium casei LMG S-19264T (=DSM 44701T), isolated from a smear-ripened cheese.</title>
        <authorList>
            <consortium name="US DOE Joint Genome Institute (JGI-PGF)"/>
            <person name="Walter F."/>
            <person name="Albersmeier A."/>
            <person name="Kalinowski J."/>
            <person name="Ruckert C."/>
        </authorList>
    </citation>
    <scope>NUCLEOTIDE SEQUENCE</scope>
    <source>
        <strain evidence="1">CGMCC 4.7368</strain>
    </source>
</reference>